<dbReference type="HAMAP" id="MF_04024">
    <property type="entry name" value="HSV_NEC2"/>
    <property type="match status" value="1"/>
</dbReference>
<accession>A0A0M3T970</accession>
<sequence>MNSGKRLLSELCQVVTSFLCQPGVTIDISSCRVGQHIFSKGVTQPICTVKLEHGHIYNVEFVYRYWYHILRSQKYPLSPVFIISNNGLTVTLKCFVCEPRDIYSQFGNCQNIDFDVYLPKNSNVILSQDDFLKFKTNLVFSKDLNVYNSMVVCRTYLTENRQALQFLVVKPNNPKRVSAILHAIRSVVGMSIHNIGDTYTPHENCDVITEELVNNVMSRKPIRTAHKEPHSDSSDGQKPHPIDKQDSLNTASTSIWCGLKYNLITVSTLVKGLIGAVFVLIVIQLFVM</sequence>
<reference evidence="11 12" key="1">
    <citation type="journal article" date="2015" name="Genome Announc.">
        <title>First Complete Genome Sequence of Felis catus Gammaherpesvirus 1.</title>
        <authorList>
            <person name="Troyer R.M."/>
            <person name="Lee J.S."/>
            <person name="Vuyisich M."/>
            <person name="Chain P."/>
            <person name="Lo C.C."/>
            <person name="Kronmiller B."/>
            <person name="Bracha S."/>
            <person name="Avery A.C."/>
            <person name="VandeWoude S."/>
        </authorList>
    </citation>
    <scope>NUCLEOTIDE SEQUENCE [LARGE SCALE GENOMIC DNA]</scope>
    <source>
        <strain evidence="11">31286</strain>
    </source>
</reference>
<keyword evidence="6 10" id="KW-1133">Transmembrane helix</keyword>
<evidence type="ECO:0000256" key="8">
    <source>
        <dbReference type="ARBA" id="ARBA00043948"/>
    </source>
</evidence>
<evidence type="ECO:0000256" key="4">
    <source>
        <dbReference type="ARBA" id="ARBA00022870"/>
    </source>
</evidence>
<dbReference type="Proteomes" id="UP000152314">
    <property type="component" value="Segment"/>
</dbReference>
<keyword evidence="4" id="KW-1043">Host membrane</keyword>
<dbReference type="GO" id="GO:0044201">
    <property type="term" value="C:host cell nuclear inner membrane"/>
    <property type="evidence" value="ECO:0007669"/>
    <property type="project" value="UniProtKB-SubCell"/>
</dbReference>
<evidence type="ECO:0000256" key="3">
    <source>
        <dbReference type="ARBA" id="ARBA00022692"/>
    </source>
</evidence>
<evidence type="ECO:0000256" key="1">
    <source>
        <dbReference type="ARBA" id="ARBA00022553"/>
    </source>
</evidence>
<evidence type="ECO:0000256" key="9">
    <source>
        <dbReference type="SAM" id="MobiDB-lite"/>
    </source>
</evidence>
<dbReference type="KEGG" id="vg:26100461"/>
<feature type="compositionally biased region" description="Basic and acidic residues" evidence="9">
    <location>
        <begin position="225"/>
        <end position="244"/>
    </location>
</feature>
<keyword evidence="2" id="KW-1048">Host nucleus</keyword>
<proteinExistence type="inferred from homology"/>
<comment type="subcellular location">
    <subcellularLocation>
        <location evidence="8">Host nucleus inner membrane</location>
        <topology evidence="8">Single-pass membrane protein</topology>
    </subcellularLocation>
</comment>
<feature type="region of interest" description="Disordered" evidence="9">
    <location>
        <begin position="223"/>
        <end position="244"/>
    </location>
</feature>
<keyword evidence="3 10" id="KW-0812">Transmembrane</keyword>
<keyword evidence="5" id="KW-0426">Late protein</keyword>
<evidence type="ECO:0000313" key="11">
    <source>
        <dbReference type="EMBL" id="ALE14782.1"/>
    </source>
</evidence>
<dbReference type="EMBL" id="KT595939">
    <property type="protein sequence ID" value="ALE14782.1"/>
    <property type="molecule type" value="Genomic_DNA"/>
</dbReference>
<evidence type="ECO:0000256" key="5">
    <source>
        <dbReference type="ARBA" id="ARBA00022921"/>
    </source>
</evidence>
<evidence type="ECO:0000256" key="2">
    <source>
        <dbReference type="ARBA" id="ARBA00022562"/>
    </source>
</evidence>
<dbReference type="OrthoDB" id="11941at10239"/>
<keyword evidence="1" id="KW-0597">Phosphoprotein</keyword>
<evidence type="ECO:0000256" key="7">
    <source>
        <dbReference type="ARBA" id="ARBA00023136"/>
    </source>
</evidence>
<feature type="transmembrane region" description="Helical" evidence="10">
    <location>
        <begin position="269"/>
        <end position="287"/>
    </location>
</feature>
<protein>
    <submittedName>
        <fullName evidence="11">ORF67</fullName>
    </submittedName>
</protein>
<evidence type="ECO:0000313" key="12">
    <source>
        <dbReference type="Proteomes" id="UP000152314"/>
    </source>
</evidence>
<dbReference type="RefSeq" id="YP_009173947.1">
    <property type="nucleotide sequence ID" value="NC_028099.1"/>
</dbReference>
<keyword evidence="12" id="KW-1185">Reference proteome</keyword>
<dbReference type="InterPro" id="IPR007626">
    <property type="entry name" value="Herpesvirus_viron_egress-type"/>
</dbReference>
<name>A0A0M3T970_9GAMA</name>
<dbReference type="GeneID" id="26100461"/>
<organism evidence="11 12">
    <name type="scientific">Felid gammaherpesvirus 1</name>
    <dbReference type="NCBI Taxonomy" id="2560468"/>
    <lineage>
        <taxon>Viruses</taxon>
        <taxon>Duplodnaviria</taxon>
        <taxon>Heunggongvirae</taxon>
        <taxon>Peploviricota</taxon>
        <taxon>Herviviricetes</taxon>
        <taxon>Herpesvirales</taxon>
        <taxon>Orthoherpesviridae</taxon>
        <taxon>Gammaherpesvirinae</taxon>
        <taxon>Percavirus</taxon>
        <taxon>Percavirus felidgamma1</taxon>
    </lineage>
</organism>
<evidence type="ECO:0000256" key="10">
    <source>
        <dbReference type="SAM" id="Phobius"/>
    </source>
</evidence>
<dbReference type="Pfam" id="PF04541">
    <property type="entry name" value="Herpes_U34"/>
    <property type="match status" value="1"/>
</dbReference>
<evidence type="ECO:0000256" key="6">
    <source>
        <dbReference type="ARBA" id="ARBA00022989"/>
    </source>
</evidence>
<keyword evidence="7 10" id="KW-0472">Membrane</keyword>